<sequence>MLADAYTGVINTLLLKLSKLLEDHEYTKIKGAVRNQVTFLRDELSSMKPVLEMLADVEELDPLKKEWRDNVRELACDIEDYTDSFMVNVNHDHDKLPMGFKGFFHR</sequence>
<protein>
    <recommendedName>
        <fullName evidence="6">Disease resistance N-terminal domain-containing protein</fullName>
    </recommendedName>
</protein>
<evidence type="ECO:0000259" key="6">
    <source>
        <dbReference type="Pfam" id="PF18052"/>
    </source>
</evidence>
<reference evidence="7" key="1">
    <citation type="submission" date="2020-07" db="EMBL/GenBank/DDBJ databases">
        <title>Genome sequence and genetic diversity analysis of an under-domesticated orphan crop, white fonio (Digitaria exilis).</title>
        <authorList>
            <person name="Bennetzen J.L."/>
            <person name="Chen S."/>
            <person name="Ma X."/>
            <person name="Wang X."/>
            <person name="Yssel A.E.J."/>
            <person name="Chaluvadi S.R."/>
            <person name="Johnson M."/>
            <person name="Gangashetty P."/>
            <person name="Hamidou F."/>
            <person name="Sanogo M.D."/>
            <person name="Zwaenepoel A."/>
            <person name="Wallace J."/>
            <person name="Van De Peer Y."/>
            <person name="Van Deynze A."/>
        </authorList>
    </citation>
    <scope>NUCLEOTIDE SEQUENCE</scope>
    <source>
        <tissue evidence="7">Leaves</tissue>
    </source>
</reference>
<name>A0A835F8T8_9POAL</name>
<comment type="similarity">
    <text evidence="1">Belongs to the disease resistance NB-LRR family.</text>
</comment>
<evidence type="ECO:0000313" key="7">
    <source>
        <dbReference type="EMBL" id="KAF8731900.1"/>
    </source>
</evidence>
<dbReference type="PANTHER" id="PTHR19338:SF65">
    <property type="entry name" value="OS06G0163900 PROTEIN"/>
    <property type="match status" value="1"/>
</dbReference>
<evidence type="ECO:0000256" key="1">
    <source>
        <dbReference type="ARBA" id="ARBA00008894"/>
    </source>
</evidence>
<evidence type="ECO:0000256" key="5">
    <source>
        <dbReference type="ARBA" id="ARBA00022821"/>
    </source>
</evidence>
<evidence type="ECO:0000256" key="4">
    <source>
        <dbReference type="ARBA" id="ARBA00022741"/>
    </source>
</evidence>
<dbReference type="Gene3D" id="1.20.5.4130">
    <property type="match status" value="1"/>
</dbReference>
<keyword evidence="4" id="KW-0547">Nucleotide-binding</keyword>
<keyword evidence="5" id="KW-0611">Plant defense</keyword>
<evidence type="ECO:0000256" key="2">
    <source>
        <dbReference type="ARBA" id="ARBA00022614"/>
    </source>
</evidence>
<dbReference type="EMBL" id="JACEFO010001605">
    <property type="protein sequence ID" value="KAF8731900.1"/>
    <property type="molecule type" value="Genomic_DNA"/>
</dbReference>
<keyword evidence="8" id="KW-1185">Reference proteome</keyword>
<keyword evidence="3" id="KW-0677">Repeat</keyword>
<dbReference type="Proteomes" id="UP000636709">
    <property type="component" value="Unassembled WGS sequence"/>
</dbReference>
<keyword evidence="2" id="KW-0433">Leucine-rich repeat</keyword>
<comment type="caution">
    <text evidence="7">The sequence shown here is derived from an EMBL/GenBank/DDBJ whole genome shotgun (WGS) entry which is preliminary data.</text>
</comment>
<accession>A0A835F8T8</accession>
<dbReference type="GO" id="GO:0000166">
    <property type="term" value="F:nucleotide binding"/>
    <property type="evidence" value="ECO:0007669"/>
    <property type="project" value="UniProtKB-KW"/>
</dbReference>
<evidence type="ECO:0000256" key="3">
    <source>
        <dbReference type="ARBA" id="ARBA00022737"/>
    </source>
</evidence>
<feature type="domain" description="Disease resistance N-terminal" evidence="6">
    <location>
        <begin position="9"/>
        <end position="94"/>
    </location>
</feature>
<gene>
    <name evidence="7" type="ORF">HU200_015846</name>
</gene>
<proteinExistence type="inferred from homology"/>
<evidence type="ECO:0000313" key="8">
    <source>
        <dbReference type="Proteomes" id="UP000636709"/>
    </source>
</evidence>
<dbReference type="OrthoDB" id="10457136at2759"/>
<dbReference type="Pfam" id="PF18052">
    <property type="entry name" value="Rx_N"/>
    <property type="match status" value="1"/>
</dbReference>
<dbReference type="PANTHER" id="PTHR19338">
    <property type="entry name" value="TRANSLOCASE OF INNER MITOCHONDRIAL MEMBRANE 13 HOMOLOG"/>
    <property type="match status" value="1"/>
</dbReference>
<dbReference type="AlphaFoldDB" id="A0A835F8T8"/>
<dbReference type="GO" id="GO:0006952">
    <property type="term" value="P:defense response"/>
    <property type="evidence" value="ECO:0007669"/>
    <property type="project" value="UniProtKB-KW"/>
</dbReference>
<organism evidence="7 8">
    <name type="scientific">Digitaria exilis</name>
    <dbReference type="NCBI Taxonomy" id="1010633"/>
    <lineage>
        <taxon>Eukaryota</taxon>
        <taxon>Viridiplantae</taxon>
        <taxon>Streptophyta</taxon>
        <taxon>Embryophyta</taxon>
        <taxon>Tracheophyta</taxon>
        <taxon>Spermatophyta</taxon>
        <taxon>Magnoliopsida</taxon>
        <taxon>Liliopsida</taxon>
        <taxon>Poales</taxon>
        <taxon>Poaceae</taxon>
        <taxon>PACMAD clade</taxon>
        <taxon>Panicoideae</taxon>
        <taxon>Panicodae</taxon>
        <taxon>Paniceae</taxon>
        <taxon>Anthephorinae</taxon>
        <taxon>Digitaria</taxon>
    </lineage>
</organism>
<dbReference type="InterPro" id="IPR041118">
    <property type="entry name" value="Rx_N"/>
</dbReference>